<comment type="caution">
    <text evidence="1">The sequence shown here is derived from an EMBL/GenBank/DDBJ whole genome shotgun (WGS) entry which is preliminary data.</text>
</comment>
<organism evidence="1 2">
    <name type="scientific">Kipferlia bialata</name>
    <dbReference type="NCBI Taxonomy" id="797122"/>
    <lineage>
        <taxon>Eukaryota</taxon>
        <taxon>Metamonada</taxon>
        <taxon>Carpediemonas-like organisms</taxon>
        <taxon>Kipferlia</taxon>
    </lineage>
</organism>
<dbReference type="InterPro" id="IPR015915">
    <property type="entry name" value="Kelch-typ_b-propeller"/>
</dbReference>
<dbReference type="EMBL" id="BDIP01002207">
    <property type="protein sequence ID" value="GIQ85911.1"/>
    <property type="molecule type" value="Genomic_DNA"/>
</dbReference>
<proteinExistence type="predicted"/>
<reference evidence="1 2" key="1">
    <citation type="journal article" date="2018" name="PLoS ONE">
        <title>The draft genome of Kipferlia bialata reveals reductive genome evolution in fornicate parasites.</title>
        <authorList>
            <person name="Tanifuji G."/>
            <person name="Takabayashi S."/>
            <person name="Kume K."/>
            <person name="Takagi M."/>
            <person name="Nakayama T."/>
            <person name="Kamikawa R."/>
            <person name="Inagaki Y."/>
            <person name="Hashimoto T."/>
        </authorList>
    </citation>
    <scope>NUCLEOTIDE SEQUENCE [LARGE SCALE GENOMIC DNA]</scope>
    <source>
        <strain evidence="1">NY0173</strain>
    </source>
</reference>
<protein>
    <submittedName>
        <fullName evidence="1">Uncharacterized protein</fullName>
    </submittedName>
</protein>
<name>A0A9K3D0M5_9EUKA</name>
<gene>
    <name evidence="1" type="ORF">KIPB_007661</name>
</gene>
<evidence type="ECO:0000313" key="1">
    <source>
        <dbReference type="EMBL" id="GIQ85911.1"/>
    </source>
</evidence>
<sequence length="342" mass="38187">MMKGLEHSEICPMTTGALVAARGYRGTVDGDALRGHALLAMLGPHTTLWYKDRSFKVANHPEGCDRTDPAKGEVECVNLTGHLGRTGLDKVIQTVGGVVYLPLTDHPRQHYGRNRYSRFYHSEDATGSRLHTLFLDTLECRPLSEPPLQNGMDSLVSLSFVLEGDIYYIGCWKNHSEVSYKCWCYNPERDTWRNTDLNLKCRRHIGFGEASHVCVAGSAAYLLGSRGLIGTYTTNTGWCILPQGTAFLGGVGRSEHCTGAVCVEERYIVRMRESDYRRSGSFFDVYDTVSGEETQWLGPISTATHLGQSGHTYLTWGEVVNYGPSPADKLMRWEFDPRGLFE</sequence>
<dbReference type="AlphaFoldDB" id="A0A9K3D0M5"/>
<accession>A0A9K3D0M5</accession>
<dbReference type="SUPFAM" id="SSF117281">
    <property type="entry name" value="Kelch motif"/>
    <property type="match status" value="1"/>
</dbReference>
<dbReference type="Gene3D" id="2.120.10.80">
    <property type="entry name" value="Kelch-type beta propeller"/>
    <property type="match status" value="1"/>
</dbReference>
<evidence type="ECO:0000313" key="2">
    <source>
        <dbReference type="Proteomes" id="UP000265618"/>
    </source>
</evidence>
<dbReference type="Proteomes" id="UP000265618">
    <property type="component" value="Unassembled WGS sequence"/>
</dbReference>
<keyword evidence="2" id="KW-1185">Reference proteome</keyword>